<evidence type="ECO:0000313" key="2">
    <source>
        <dbReference type="Proteomes" id="UP000485880"/>
    </source>
</evidence>
<organism evidence="1 2">
    <name type="scientific">Methylocella tundrae</name>
    <dbReference type="NCBI Taxonomy" id="227605"/>
    <lineage>
        <taxon>Bacteria</taxon>
        <taxon>Pseudomonadati</taxon>
        <taxon>Pseudomonadota</taxon>
        <taxon>Alphaproteobacteria</taxon>
        <taxon>Hyphomicrobiales</taxon>
        <taxon>Beijerinckiaceae</taxon>
        <taxon>Methylocella</taxon>
    </lineage>
</organism>
<keyword evidence="2" id="KW-1185">Reference proteome</keyword>
<name>A0A8B6M743_METTU</name>
<sequence>MSVSIPKTWRTEIFMSGRPATGALSSIVALCILPPFRWARSSLVNRGNRQALDDPARSASSGPDRFQIIVRANDLAQLVFVGAIAAVCVRVQALHQILVAGFDRCRIRRVVEAQLVEGFQGRHSVARLRGFDASGAAPMRPGHAERVGRPRNITVFAKAFFPSIGAHCPCRPMPDKGVALVQGDIFRAHPIEIIVSRIVLPHMVNAEGKIFALAQAPHRRAMSAGRGAPGKVAARLVRTDGLFGFTLDPDAIEDTRI</sequence>
<comment type="caution">
    <text evidence="1">The sequence shown here is derived from an EMBL/GenBank/DDBJ whole genome shotgun (WGS) entry which is preliminary data.</text>
</comment>
<gene>
    <name evidence="1" type="ORF">MPC4_260055</name>
</gene>
<evidence type="ECO:0000313" key="1">
    <source>
        <dbReference type="EMBL" id="VTZ50617.1"/>
    </source>
</evidence>
<accession>A0A8B6M743</accession>
<reference evidence="1 2" key="1">
    <citation type="submission" date="2019-05" db="EMBL/GenBank/DDBJ databases">
        <authorList>
            <person name="Farhan Ul Haque M."/>
        </authorList>
    </citation>
    <scope>NUCLEOTIDE SEQUENCE [LARGE SCALE GENOMIC DNA]</scope>
    <source>
        <strain evidence="1">2</strain>
    </source>
</reference>
<proteinExistence type="predicted"/>
<dbReference type="EMBL" id="CABFMQ020000083">
    <property type="protein sequence ID" value="VTZ50617.1"/>
    <property type="molecule type" value="Genomic_DNA"/>
</dbReference>
<dbReference type="AlphaFoldDB" id="A0A8B6M743"/>
<dbReference type="Proteomes" id="UP000485880">
    <property type="component" value="Unassembled WGS sequence"/>
</dbReference>
<protein>
    <submittedName>
        <fullName evidence="1">Uncharacterized protein</fullName>
    </submittedName>
</protein>